<feature type="compositionally biased region" description="Polar residues" evidence="1">
    <location>
        <begin position="35"/>
        <end position="49"/>
    </location>
</feature>
<organism evidence="3 4">
    <name type="scientific">Panagrolaimus davidi</name>
    <dbReference type="NCBI Taxonomy" id="227884"/>
    <lineage>
        <taxon>Eukaryota</taxon>
        <taxon>Metazoa</taxon>
        <taxon>Ecdysozoa</taxon>
        <taxon>Nematoda</taxon>
        <taxon>Chromadorea</taxon>
        <taxon>Rhabditida</taxon>
        <taxon>Tylenchina</taxon>
        <taxon>Panagrolaimomorpha</taxon>
        <taxon>Panagrolaimoidea</taxon>
        <taxon>Panagrolaimidae</taxon>
        <taxon>Panagrolaimus</taxon>
    </lineage>
</organism>
<dbReference type="SUPFAM" id="SSF140996">
    <property type="entry name" value="Hermes dimerisation domain"/>
    <property type="match status" value="1"/>
</dbReference>
<sequence>MLKLIKIKFFKSGTPEASQSSAVQHGSTEEEEPHSFSTVASPATASDEVSSPPSPSPVLADGRFNKLRRNEIQSMLDSNICSIKVADDKHVNQVVLNGKVIALQCDFCSGLFSHKTGSSMKSHIERCAARTLNQVNYRMSSVEKNEVNLLLAELVAMDSKSFSMTQTESFKSYTQYCINLGFKVGRHLPQFKEPLHIIPSRNTIRNKVYKEVEQLMGQFKELILKNSKFRCAVILDFTSLKYNYCGIVLHFMHQWTLKSVLVAVLDCTGISSTSANIEQIARETLAVYGITWPDNFIITDEGANVVAAFGSDSSAICIPHTINTVVKRTTCPYKQSGRNQTDVILDLTVYSKVTTFNDLLKKLKIIINCIKHSFKTYSLLQHPLVSDCDTRWLSKLTMIEAWLKLSDADKQVLSDYFANDAAKTAILEELFQGQGDLQNYILVMGIFRPSLRLLESENKPTLNHVLICYYKIRAHLITYITSNNELVKSLAVSCLAVLDRKKPNFTHDIHYVACCLDIFQRGQIFVQGGQDEVQKAKEVVENLFVQFVTKMNVNIPENVAADTYDEFAMEPGNDTSNSNQQASENAARLELQMYWSYRPSPEQIEARDILQFWSEAAAHFPLLSKYAAFILAIPASSASIERIFSVLTKTVTKDRRSLDACTVADLLMLKSMKISDLF</sequence>
<accession>A0A914PPH1</accession>
<dbReference type="SUPFAM" id="SSF53098">
    <property type="entry name" value="Ribonuclease H-like"/>
    <property type="match status" value="1"/>
</dbReference>
<evidence type="ECO:0000313" key="3">
    <source>
        <dbReference type="Proteomes" id="UP000887578"/>
    </source>
</evidence>
<dbReference type="Proteomes" id="UP000887578">
    <property type="component" value="Unplaced"/>
</dbReference>
<proteinExistence type="predicted"/>
<dbReference type="InterPro" id="IPR012337">
    <property type="entry name" value="RNaseH-like_sf"/>
</dbReference>
<reference evidence="4" key="1">
    <citation type="submission" date="2022-11" db="UniProtKB">
        <authorList>
            <consortium name="WormBaseParasite"/>
        </authorList>
    </citation>
    <scope>IDENTIFICATION</scope>
</reference>
<keyword evidence="3" id="KW-1185">Reference proteome</keyword>
<feature type="region of interest" description="Disordered" evidence="1">
    <location>
        <begin position="13"/>
        <end position="61"/>
    </location>
</feature>
<dbReference type="AlphaFoldDB" id="A0A914PPH1"/>
<feature type="compositionally biased region" description="Polar residues" evidence="1">
    <location>
        <begin position="15"/>
        <end position="26"/>
    </location>
</feature>
<protein>
    <submittedName>
        <fullName evidence="4">HAT C-terminal dimerisation domain-containing protein</fullName>
    </submittedName>
</protein>
<dbReference type="GO" id="GO:0046983">
    <property type="term" value="F:protein dimerization activity"/>
    <property type="evidence" value="ECO:0007669"/>
    <property type="project" value="InterPro"/>
</dbReference>
<dbReference type="PANTHER" id="PTHR37432">
    <property type="entry name" value="PROTEIN CBG21304"/>
    <property type="match status" value="1"/>
</dbReference>
<evidence type="ECO:0000259" key="2">
    <source>
        <dbReference type="Pfam" id="PF05699"/>
    </source>
</evidence>
<evidence type="ECO:0000313" key="4">
    <source>
        <dbReference type="WBParaSite" id="PDA_v2.g20456.t1"/>
    </source>
</evidence>
<evidence type="ECO:0000256" key="1">
    <source>
        <dbReference type="SAM" id="MobiDB-lite"/>
    </source>
</evidence>
<dbReference type="WBParaSite" id="PDA_v2.g20456.t1">
    <property type="protein sequence ID" value="PDA_v2.g20456.t1"/>
    <property type="gene ID" value="PDA_v2.g20456"/>
</dbReference>
<dbReference type="InterPro" id="IPR008906">
    <property type="entry name" value="HATC_C_dom"/>
</dbReference>
<dbReference type="PANTHER" id="PTHR37432:SF1">
    <property type="entry name" value="HAT C-TERMINAL DIMERISATION DOMAIN-CONTAINING PROTEIN-RELATED"/>
    <property type="match status" value="1"/>
</dbReference>
<name>A0A914PPH1_9BILA</name>
<feature type="domain" description="HAT C-terminal dimerisation" evidence="2">
    <location>
        <begin position="605"/>
        <end position="671"/>
    </location>
</feature>
<dbReference type="Gene3D" id="1.10.10.1070">
    <property type="entry name" value="Zinc finger, BED domain-containing"/>
    <property type="match status" value="1"/>
</dbReference>
<dbReference type="Pfam" id="PF05699">
    <property type="entry name" value="Dimer_Tnp_hAT"/>
    <property type="match status" value="1"/>
</dbReference>